<dbReference type="EMBL" id="AP012204">
    <property type="protein sequence ID" value="BAK36281.1"/>
    <property type="molecule type" value="Genomic_DNA"/>
</dbReference>
<proteinExistence type="predicted"/>
<organism evidence="2 3">
    <name type="scientific">Microlunatus phosphovorus (strain ATCC 700054 / DSM 10555 / JCM 9379 / NBRC 101784 / NCIMB 13414 / VKM Ac-1990 / NM-1)</name>
    <dbReference type="NCBI Taxonomy" id="1032480"/>
    <lineage>
        <taxon>Bacteria</taxon>
        <taxon>Bacillati</taxon>
        <taxon>Actinomycetota</taxon>
        <taxon>Actinomycetes</taxon>
        <taxon>Propionibacteriales</taxon>
        <taxon>Propionibacteriaceae</taxon>
        <taxon>Microlunatus</taxon>
    </lineage>
</organism>
<dbReference type="InterPro" id="IPR002575">
    <property type="entry name" value="Aminoglycoside_PTrfase"/>
</dbReference>
<dbReference type="InterPro" id="IPR011009">
    <property type="entry name" value="Kinase-like_dom_sf"/>
</dbReference>
<dbReference type="Proteomes" id="UP000007947">
    <property type="component" value="Chromosome"/>
</dbReference>
<gene>
    <name evidence="2" type="ordered locus">MLP_32670</name>
</gene>
<sequence>MTIDGDRTTPYGHELDPDLHQELRGEVPPEALAWVEQAVGAPVVAQRALEGGMSSAVHLLTTGAGPGLEQVVLRRYVLDWVVIEEPHIPGNEALALRLVGDTSPTSAKGAGIPAPRLIASDPDGSQLGVPATLMTALPGSLVWDPPERTPWLRALAELAVRIHALPAPSDLADWAPYEPYARTPPSWSKHPDAWLTAYELWDGPPPPSERVLVHRDFHPGNVLWTDGVITGVIDWVSTCAGPPEEDIGHCRVNLAMHHGQDCADGFLAIWQELTGKRDYHPYWDLTNVVSFDHSQVEPRLDAFVAAAAARL</sequence>
<dbReference type="OrthoDB" id="4706173at2"/>
<dbReference type="STRING" id="1032480.MLP_32670"/>
<dbReference type="PANTHER" id="PTHR21310">
    <property type="entry name" value="AMINOGLYCOSIDE PHOSPHOTRANSFERASE-RELATED-RELATED"/>
    <property type="match status" value="1"/>
</dbReference>
<dbReference type="InterPro" id="IPR051678">
    <property type="entry name" value="AGP_Transferase"/>
</dbReference>
<dbReference type="Gene3D" id="3.30.200.20">
    <property type="entry name" value="Phosphorylase Kinase, domain 1"/>
    <property type="match status" value="1"/>
</dbReference>
<dbReference type="Gene3D" id="3.90.1200.10">
    <property type="match status" value="1"/>
</dbReference>
<dbReference type="eggNOG" id="COG3173">
    <property type="taxonomic scope" value="Bacteria"/>
</dbReference>
<dbReference type="SUPFAM" id="SSF56112">
    <property type="entry name" value="Protein kinase-like (PK-like)"/>
    <property type="match status" value="1"/>
</dbReference>
<name>F5XLL5_MICPN</name>
<dbReference type="Pfam" id="PF01636">
    <property type="entry name" value="APH"/>
    <property type="match status" value="1"/>
</dbReference>
<dbReference type="HOGENOM" id="CLU_079051_0_0_11"/>
<evidence type="ECO:0000313" key="2">
    <source>
        <dbReference type="EMBL" id="BAK36281.1"/>
    </source>
</evidence>
<reference evidence="2 3" key="1">
    <citation type="submission" date="2011-05" db="EMBL/GenBank/DDBJ databases">
        <title>Whole genome sequence of Microlunatus phosphovorus NM-1.</title>
        <authorList>
            <person name="Hosoyama A."/>
            <person name="Sasaki K."/>
            <person name="Harada T."/>
            <person name="Igarashi R."/>
            <person name="Kawakoshi A."/>
            <person name="Sasagawa M."/>
            <person name="Fukada J."/>
            <person name="Nakamura S."/>
            <person name="Katano Y."/>
            <person name="Hanada S."/>
            <person name="Kamagata Y."/>
            <person name="Nakamura N."/>
            <person name="Yamazaki S."/>
            <person name="Fujita N."/>
        </authorList>
    </citation>
    <scope>NUCLEOTIDE SEQUENCE [LARGE SCALE GENOMIC DNA]</scope>
    <source>
        <strain evidence="3">ATCC 700054 / DSM 10555 / JCM 9379 / NBRC 101784 / NCIMB 13414 / VKM Ac-1990 / NM-1</strain>
    </source>
</reference>
<dbReference type="RefSeq" id="WP_013864144.1">
    <property type="nucleotide sequence ID" value="NC_015635.1"/>
</dbReference>
<protein>
    <recommendedName>
        <fullName evidence="1">Aminoglycoside phosphotransferase domain-containing protein</fullName>
    </recommendedName>
</protein>
<feature type="domain" description="Aminoglycoside phosphotransferase" evidence="1">
    <location>
        <begin position="48"/>
        <end position="274"/>
    </location>
</feature>
<accession>F5XLL5</accession>
<keyword evidence="3" id="KW-1185">Reference proteome</keyword>
<evidence type="ECO:0000259" key="1">
    <source>
        <dbReference type="Pfam" id="PF01636"/>
    </source>
</evidence>
<evidence type="ECO:0000313" key="3">
    <source>
        <dbReference type="Proteomes" id="UP000007947"/>
    </source>
</evidence>
<dbReference type="KEGG" id="mph:MLP_32670"/>
<dbReference type="AlphaFoldDB" id="F5XLL5"/>